<dbReference type="Proteomes" id="UP000269374">
    <property type="component" value="Chromosome"/>
</dbReference>
<keyword evidence="3" id="KW-1185">Reference proteome</keyword>
<keyword evidence="1" id="KW-0472">Membrane</keyword>
<keyword evidence="1" id="KW-1133">Transmembrane helix</keyword>
<proteinExistence type="predicted"/>
<dbReference type="KEGG" id="lact:D7I46_01290"/>
<dbReference type="OrthoDB" id="2235499at2"/>
<feature type="transmembrane region" description="Helical" evidence="1">
    <location>
        <begin position="62"/>
        <end position="78"/>
    </location>
</feature>
<evidence type="ECO:0000256" key="1">
    <source>
        <dbReference type="SAM" id="Phobius"/>
    </source>
</evidence>
<dbReference type="EMBL" id="CP032627">
    <property type="protein sequence ID" value="AYF99836.1"/>
    <property type="molecule type" value="Genomic_DNA"/>
</dbReference>
<reference evidence="2 3" key="1">
    <citation type="submission" date="2018-09" db="EMBL/GenBank/DDBJ databases">
        <title>Genome sequencing of strain 1JSPR-7.</title>
        <authorList>
            <person name="Heo J."/>
            <person name="Kim S.-J."/>
            <person name="Kwon S.-W."/>
        </authorList>
    </citation>
    <scope>NUCLEOTIDE SEQUENCE [LARGE SCALE GENOMIC DNA]</scope>
    <source>
        <strain evidence="2 3">1JSPR-7</strain>
    </source>
</reference>
<evidence type="ECO:0000313" key="3">
    <source>
        <dbReference type="Proteomes" id="UP000269374"/>
    </source>
</evidence>
<dbReference type="RefSeq" id="WP_120771225.1">
    <property type="nucleotide sequence ID" value="NZ_CP032627.1"/>
</dbReference>
<keyword evidence="1" id="KW-0812">Transmembrane</keyword>
<name>A0A387BFT3_9LACT</name>
<dbReference type="AlphaFoldDB" id="A0A387BFT3"/>
<gene>
    <name evidence="2" type="ORF">D7I46_01290</name>
</gene>
<organism evidence="2 3">
    <name type="scientific">Lactococcus allomyrinae</name>
    <dbReference type="NCBI Taxonomy" id="2419773"/>
    <lineage>
        <taxon>Bacteria</taxon>
        <taxon>Bacillati</taxon>
        <taxon>Bacillota</taxon>
        <taxon>Bacilli</taxon>
        <taxon>Lactobacillales</taxon>
        <taxon>Streptococcaceae</taxon>
        <taxon>Lactococcus</taxon>
    </lineage>
</organism>
<evidence type="ECO:0000313" key="2">
    <source>
        <dbReference type="EMBL" id="AYF99836.1"/>
    </source>
</evidence>
<protein>
    <submittedName>
        <fullName evidence="2">Uncharacterized protein</fullName>
    </submittedName>
</protein>
<sequence length="101" mass="11633">MNQLVRTVKRYPFQVWAVVSNLGVFAWLQANTGRFVQEGKAMMATHQSDLERFWNFLKENPLIVLGIAVILVISFHFLENIGRTIFTLLNLLLLLKILGVF</sequence>
<accession>A0A387BFT3</accession>